<dbReference type="InterPro" id="IPR009183">
    <property type="entry name" value="UCP004962"/>
</dbReference>
<evidence type="ECO:0000313" key="1">
    <source>
        <dbReference type="EMBL" id="KUK44994.1"/>
    </source>
</evidence>
<name>A0A101FV66_9EURY</name>
<reference evidence="2" key="1">
    <citation type="journal article" date="2015" name="MBio">
        <title>Genome-resolved metagenomic analysis reveals roles for candidate phyla and other microbial community members in biogeochemical transformations in oil reservoirs.</title>
        <authorList>
            <person name="Hu P."/>
            <person name="Tom L."/>
            <person name="Singh A."/>
            <person name="Thomas B.C."/>
            <person name="Baker B.J."/>
            <person name="Piceno Y.M."/>
            <person name="Andersen G.L."/>
            <person name="Banfield J.F."/>
        </authorList>
    </citation>
    <scope>NUCLEOTIDE SEQUENCE [LARGE SCALE GENOMIC DNA]</scope>
    <source>
        <strain evidence="2">56_747</strain>
    </source>
</reference>
<dbReference type="EMBL" id="LGHB01000037">
    <property type="protein sequence ID" value="KUK95184.1"/>
    <property type="molecule type" value="Genomic_DNA"/>
</dbReference>
<organism evidence="1 4">
    <name type="scientific">Methanothrix harundinacea</name>
    <dbReference type="NCBI Taxonomy" id="301375"/>
    <lineage>
        <taxon>Archaea</taxon>
        <taxon>Methanobacteriati</taxon>
        <taxon>Methanobacteriota</taxon>
        <taxon>Stenosarchaea group</taxon>
        <taxon>Methanomicrobia</taxon>
        <taxon>Methanotrichales</taxon>
        <taxon>Methanotrichaceae</taxon>
        <taxon>Methanothrix</taxon>
    </lineage>
</organism>
<evidence type="ECO:0000313" key="2">
    <source>
        <dbReference type="EMBL" id="KUK95184.1"/>
    </source>
</evidence>
<reference evidence="3 4" key="2">
    <citation type="journal article" date="2015" name="MBio">
        <title>Genome-Resolved Metagenomic Analysis Reveals Roles for Candidate Phyla and Other Microbial Community Members in Biogeochemical Transformations in Oil Reservoirs.</title>
        <authorList>
            <person name="Hu P."/>
            <person name="Tom L."/>
            <person name="Singh A."/>
            <person name="Thomas B.C."/>
            <person name="Baker B.J."/>
            <person name="Piceno Y.M."/>
            <person name="Andersen G.L."/>
            <person name="Banfield J.F."/>
        </authorList>
    </citation>
    <scope>NUCLEOTIDE SEQUENCE [LARGE SCALE GENOMIC DNA]</scope>
    <source>
        <strain evidence="1">57_489</strain>
    </source>
</reference>
<dbReference type="PATRIC" id="fig|301375.6.peg.1367"/>
<proteinExistence type="predicted"/>
<dbReference type="AlphaFoldDB" id="A0A101FV66"/>
<dbReference type="Gene3D" id="3.40.50.2300">
    <property type="match status" value="1"/>
</dbReference>
<comment type="caution">
    <text evidence="1">The sequence shown here is derived from an EMBL/GenBank/DDBJ whole genome shotgun (WGS) entry which is preliminary data.</text>
</comment>
<evidence type="ECO:0000313" key="4">
    <source>
        <dbReference type="Proteomes" id="UP000057043"/>
    </source>
</evidence>
<sequence length="153" mass="16488">MKKMTDIKGLGGMLNGFRDLVKDDESITFVGTPGFCTPFAEFLAFPIRDKKLAFVPNLNIEKTRKMVATEYGMELGDATSADADVVVILGGMAMPKIGVSIEEMADLLGKIEHKKLIGVCFMGILEQAGWCGTPALGFNYVMNTTLVGDISGE</sequence>
<dbReference type="PIRSF" id="PIRSF004962">
    <property type="entry name" value="UCP004962"/>
    <property type="match status" value="1"/>
</dbReference>
<accession>A0A101FV66</accession>
<protein>
    <recommendedName>
        <fullName evidence="5">DUF2124 domain-containing protein</fullName>
    </recommendedName>
</protein>
<dbReference type="Proteomes" id="UP000053961">
    <property type="component" value="Unassembled WGS sequence"/>
</dbReference>
<dbReference type="EMBL" id="LGFT01000011">
    <property type="protein sequence ID" value="KUK44994.1"/>
    <property type="molecule type" value="Genomic_DNA"/>
</dbReference>
<dbReference type="Proteomes" id="UP000057043">
    <property type="component" value="Unassembled WGS sequence"/>
</dbReference>
<gene>
    <name evidence="1" type="ORF">XD72_0700</name>
    <name evidence="2" type="ORF">XE07_1922</name>
</gene>
<evidence type="ECO:0008006" key="5">
    <source>
        <dbReference type="Google" id="ProtNLM"/>
    </source>
</evidence>
<evidence type="ECO:0000313" key="3">
    <source>
        <dbReference type="Proteomes" id="UP000053961"/>
    </source>
</evidence>
<dbReference type="Pfam" id="PF09897">
    <property type="entry name" value="DUF2124"/>
    <property type="match status" value="1"/>
</dbReference>